<dbReference type="KEGG" id="knv:Pan216_45720"/>
<dbReference type="PANTHER" id="PTHR39453">
    <property type="entry name" value="PHOSPHATE PROPANOYLTRANSFERASE"/>
    <property type="match status" value="1"/>
</dbReference>
<evidence type="ECO:0000256" key="1">
    <source>
        <dbReference type="ARBA" id="ARBA00001947"/>
    </source>
</evidence>
<evidence type="ECO:0000256" key="5">
    <source>
        <dbReference type="ARBA" id="ARBA00022679"/>
    </source>
</evidence>
<keyword evidence="13" id="KW-1185">Reference proteome</keyword>
<reference evidence="12 13" key="1">
    <citation type="submission" date="2019-02" db="EMBL/GenBank/DDBJ databases">
        <title>Deep-cultivation of Planctomycetes and their phenomic and genomic characterization uncovers novel biology.</title>
        <authorList>
            <person name="Wiegand S."/>
            <person name="Jogler M."/>
            <person name="Boedeker C."/>
            <person name="Pinto D."/>
            <person name="Vollmers J."/>
            <person name="Rivas-Marin E."/>
            <person name="Kohn T."/>
            <person name="Peeters S.H."/>
            <person name="Heuer A."/>
            <person name="Rast P."/>
            <person name="Oberbeckmann S."/>
            <person name="Bunk B."/>
            <person name="Jeske O."/>
            <person name="Meyerdierks A."/>
            <person name="Storesund J.E."/>
            <person name="Kallscheuer N."/>
            <person name="Luecker S."/>
            <person name="Lage O.M."/>
            <person name="Pohl T."/>
            <person name="Merkel B.J."/>
            <person name="Hornburger P."/>
            <person name="Mueller R.-W."/>
            <person name="Bruemmer F."/>
            <person name="Labrenz M."/>
            <person name="Spormann A.M."/>
            <person name="Op den Camp H."/>
            <person name="Overmann J."/>
            <person name="Amann R."/>
            <person name="Jetten M.S.M."/>
            <person name="Mascher T."/>
            <person name="Medema M.H."/>
            <person name="Devos D.P."/>
            <person name="Kaster A.-K."/>
            <person name="Ovreas L."/>
            <person name="Rohde M."/>
            <person name="Galperin M.Y."/>
            <person name="Jogler C."/>
        </authorList>
    </citation>
    <scope>NUCLEOTIDE SEQUENCE [LARGE SCALE GENOMIC DNA]</scope>
    <source>
        <strain evidence="12 13">Pan216</strain>
    </source>
</reference>
<evidence type="ECO:0000256" key="2">
    <source>
        <dbReference type="ARBA" id="ARBA00007342"/>
    </source>
</evidence>
<keyword evidence="7" id="KW-0862">Zinc</keyword>
<accession>A0A518B9N7</accession>
<evidence type="ECO:0000256" key="9">
    <source>
        <dbReference type="ARBA" id="ARBA00024322"/>
    </source>
</evidence>
<gene>
    <name evidence="12" type="primary">pduL</name>
    <name evidence="12" type="ORF">Pan216_45720</name>
</gene>
<keyword evidence="10" id="KW-1283">Bacterial microcompartment</keyword>
<dbReference type="GO" id="GO:0016747">
    <property type="term" value="F:acyltransferase activity, transferring groups other than amino-acyl groups"/>
    <property type="evidence" value="ECO:0007669"/>
    <property type="project" value="InterPro"/>
</dbReference>
<dbReference type="EC" id="2.3.1.222" evidence="3 11"/>
<dbReference type="InterPro" id="IPR008300">
    <property type="entry name" value="PTAC"/>
</dbReference>
<dbReference type="PANTHER" id="PTHR39453:SF1">
    <property type="entry name" value="PHOSPHATE PROPANOYLTRANSFERASE"/>
    <property type="match status" value="1"/>
</dbReference>
<dbReference type="Pfam" id="PF06130">
    <property type="entry name" value="PTAC"/>
    <property type="match status" value="1"/>
</dbReference>
<comment type="catalytic activity">
    <reaction evidence="11">
        <text>propanoyl-CoA + phosphate = propanoyl phosphate + CoA</text>
        <dbReference type="Rhea" id="RHEA:28046"/>
        <dbReference type="ChEBI" id="CHEBI:43474"/>
        <dbReference type="ChEBI" id="CHEBI:57287"/>
        <dbReference type="ChEBI" id="CHEBI:57392"/>
        <dbReference type="ChEBI" id="CHEBI:58933"/>
        <dbReference type="EC" id="2.3.1.222"/>
    </reaction>
</comment>
<evidence type="ECO:0000313" key="13">
    <source>
        <dbReference type="Proteomes" id="UP000317093"/>
    </source>
</evidence>
<evidence type="ECO:0000313" key="12">
    <source>
        <dbReference type="EMBL" id="QDU63691.1"/>
    </source>
</evidence>
<comment type="subcellular location">
    <subcellularLocation>
        <location evidence="9">Bacterial microcompartment</location>
    </subcellularLocation>
</comment>
<dbReference type="PIRSF" id="PIRSF010130">
    <property type="entry name" value="PduL"/>
    <property type="match status" value="1"/>
</dbReference>
<proteinExistence type="inferred from homology"/>
<dbReference type="Proteomes" id="UP000317093">
    <property type="component" value="Chromosome"/>
</dbReference>
<dbReference type="RefSeq" id="WP_145261348.1">
    <property type="nucleotide sequence ID" value="NZ_CP036279.1"/>
</dbReference>
<evidence type="ECO:0000256" key="3">
    <source>
        <dbReference type="ARBA" id="ARBA00012206"/>
    </source>
</evidence>
<sequence length="225" mass="24812">MSLAATPAIDRELVERLVRKMVYDRVAPSVGEGNRPRLVVNISARHCHVTQEDLEVLYGPGSKLTVHKELYQEGEFAAEQTVTVIGPRQRILGPVRILGPCRKFTQLELSFTDGISLGIDLPVRKSGDHHDTPGCYLQGPAGILELKAGVIRAERHVHVGDADCEYYGIKDGDRVNLRIHSDCPTTLEGLLVRHGPKFRLEVHLDTDEGNACNLTNASLVELVKP</sequence>
<evidence type="ECO:0000256" key="8">
    <source>
        <dbReference type="ARBA" id="ARBA00023315"/>
    </source>
</evidence>
<keyword evidence="5 11" id="KW-0808">Transferase</keyword>
<dbReference type="GO" id="GO:0031469">
    <property type="term" value="C:bacterial microcompartment"/>
    <property type="evidence" value="ECO:0007669"/>
    <property type="project" value="UniProtKB-SubCell"/>
</dbReference>
<dbReference type="NCBIfam" id="NF011652">
    <property type="entry name" value="PRK15070.1"/>
    <property type="match status" value="1"/>
</dbReference>
<evidence type="ECO:0000256" key="11">
    <source>
        <dbReference type="PIRNR" id="PIRNR010130"/>
    </source>
</evidence>
<dbReference type="OrthoDB" id="9784365at2"/>
<comment type="cofactor">
    <cofactor evidence="1">
        <name>Zn(2+)</name>
        <dbReference type="ChEBI" id="CHEBI:29105"/>
    </cofactor>
</comment>
<comment type="similarity">
    <text evidence="2 11">Belongs to the PduL family.</text>
</comment>
<protein>
    <recommendedName>
        <fullName evidence="4 11">Phosphate propanoyltransferase</fullName>
        <ecNumber evidence="3 11">2.3.1.222</ecNumber>
    </recommendedName>
</protein>
<dbReference type="EMBL" id="CP036279">
    <property type="protein sequence ID" value="QDU63691.1"/>
    <property type="molecule type" value="Genomic_DNA"/>
</dbReference>
<keyword evidence="6" id="KW-0479">Metal-binding</keyword>
<organism evidence="12 13">
    <name type="scientific">Kolteria novifilia</name>
    <dbReference type="NCBI Taxonomy" id="2527975"/>
    <lineage>
        <taxon>Bacteria</taxon>
        <taxon>Pseudomonadati</taxon>
        <taxon>Planctomycetota</taxon>
        <taxon>Planctomycetia</taxon>
        <taxon>Kolteriales</taxon>
        <taxon>Kolteriaceae</taxon>
        <taxon>Kolteria</taxon>
    </lineage>
</organism>
<evidence type="ECO:0000256" key="10">
    <source>
        <dbReference type="ARBA" id="ARBA00024446"/>
    </source>
</evidence>
<dbReference type="GO" id="GO:0051144">
    <property type="term" value="P:1,2-propanediol catabolic process"/>
    <property type="evidence" value="ECO:0007669"/>
    <property type="project" value="UniProtKB-UniPathway"/>
</dbReference>
<dbReference type="GO" id="GO:0046872">
    <property type="term" value="F:metal ion binding"/>
    <property type="evidence" value="ECO:0007669"/>
    <property type="project" value="UniProtKB-KW"/>
</dbReference>
<name>A0A518B9N7_9BACT</name>
<evidence type="ECO:0000256" key="4">
    <source>
        <dbReference type="ARBA" id="ARBA00020837"/>
    </source>
</evidence>
<dbReference type="AlphaFoldDB" id="A0A518B9N7"/>
<dbReference type="UniPathway" id="UPA00621"/>
<comment type="pathway">
    <text evidence="11">Polyol metabolism; 1,2-propanediol degradation.</text>
</comment>
<evidence type="ECO:0000256" key="7">
    <source>
        <dbReference type="ARBA" id="ARBA00022833"/>
    </source>
</evidence>
<keyword evidence="8 11" id="KW-0012">Acyltransferase</keyword>
<evidence type="ECO:0000256" key="6">
    <source>
        <dbReference type="ARBA" id="ARBA00022723"/>
    </source>
</evidence>
<comment type="function">
    <text evidence="11">Involved in 1,2-propanediol (1,2-PD) degradation by catalyzing the conversion of propanoyl-CoA to propanoyl-phosphate.</text>
</comment>